<dbReference type="CDD" id="cd01908">
    <property type="entry name" value="YafJ"/>
    <property type="match status" value="1"/>
</dbReference>
<dbReference type="PROSITE" id="PS51278">
    <property type="entry name" value="GATASE_TYPE_2"/>
    <property type="match status" value="1"/>
</dbReference>
<dbReference type="EC" id="3.5.1.118" evidence="2"/>
<evidence type="ECO:0000259" key="3">
    <source>
        <dbReference type="PROSITE" id="PS51278"/>
    </source>
</evidence>
<name>A0A853ALZ5_9PSEU</name>
<dbReference type="RefSeq" id="WP_179722805.1">
    <property type="nucleotide sequence ID" value="NZ_BAABFH010000001.1"/>
</dbReference>
<evidence type="ECO:0000256" key="1">
    <source>
        <dbReference type="ARBA" id="ARBA00022962"/>
    </source>
</evidence>
<dbReference type="InterPro" id="IPR017932">
    <property type="entry name" value="GATase_2_dom"/>
</dbReference>
<evidence type="ECO:0000313" key="4">
    <source>
        <dbReference type="EMBL" id="NYI85068.1"/>
    </source>
</evidence>
<dbReference type="GO" id="GO:0016740">
    <property type="term" value="F:transferase activity"/>
    <property type="evidence" value="ECO:0007669"/>
    <property type="project" value="UniProtKB-KW"/>
</dbReference>
<protein>
    <recommendedName>
        <fullName evidence="2">Gamma-glutamyl-hercynylcysteine sulfoxide hydrolase</fullName>
        <ecNumber evidence="2">3.5.1.118</ecNumber>
    </recommendedName>
    <alternativeName>
        <fullName evidence="2">Gamma-glutamyl hercynylcysteine S-oxide hydrolase</fullName>
    </alternativeName>
</protein>
<dbReference type="UniPathway" id="UPA01014"/>
<feature type="domain" description="Glutamine amidotransferase type-2" evidence="3">
    <location>
        <begin position="2"/>
        <end position="250"/>
    </location>
</feature>
<keyword evidence="2 4" id="KW-0378">Hydrolase</keyword>
<dbReference type="InterPro" id="IPR029055">
    <property type="entry name" value="Ntn_hydrolases_N"/>
</dbReference>
<dbReference type="SUPFAM" id="SSF56235">
    <property type="entry name" value="N-terminal nucleophile aminohydrolases (Ntn hydrolases)"/>
    <property type="match status" value="1"/>
</dbReference>
<organism evidence="4 5">
    <name type="scientific">Saccharopolyspora hordei</name>
    <dbReference type="NCBI Taxonomy" id="1838"/>
    <lineage>
        <taxon>Bacteria</taxon>
        <taxon>Bacillati</taxon>
        <taxon>Actinomycetota</taxon>
        <taxon>Actinomycetes</taxon>
        <taxon>Pseudonocardiales</taxon>
        <taxon>Pseudonocardiaceae</taxon>
        <taxon>Saccharopolyspora</taxon>
    </lineage>
</organism>
<comment type="caution">
    <text evidence="4">The sequence shown here is derived from an EMBL/GenBank/DDBJ whole genome shotgun (WGS) entry which is preliminary data.</text>
</comment>
<reference evidence="4 5" key="1">
    <citation type="submission" date="2020-07" db="EMBL/GenBank/DDBJ databases">
        <title>Sequencing the genomes of 1000 actinobacteria strains.</title>
        <authorList>
            <person name="Klenk H.-P."/>
        </authorList>
    </citation>
    <scope>NUCLEOTIDE SEQUENCE [LARGE SCALE GENOMIC DNA]</scope>
    <source>
        <strain evidence="4 5">DSM 44065</strain>
    </source>
</reference>
<dbReference type="Gene3D" id="3.60.20.10">
    <property type="entry name" value="Glutamine Phosphoribosylpyrophosphate, subunit 1, domain 1"/>
    <property type="match status" value="1"/>
</dbReference>
<dbReference type="Pfam" id="PF13230">
    <property type="entry name" value="GATase_4"/>
    <property type="match status" value="1"/>
</dbReference>
<gene>
    <name evidence="2" type="primary">egtC</name>
    <name evidence="4" type="ORF">HNR68_003698</name>
</gene>
<dbReference type="PANTHER" id="PTHR43187:SF2">
    <property type="entry name" value="GAMMA-GLUTAMYL-HERCYNYLCYSTEINE SULFOXIDE HYDROLASE"/>
    <property type="match status" value="1"/>
</dbReference>
<dbReference type="InterPro" id="IPR052373">
    <property type="entry name" value="Gamma-glu_amide_hydrolase"/>
</dbReference>
<dbReference type="InterPro" id="IPR032889">
    <property type="entry name" value="EgtC_Actinobacteria"/>
</dbReference>
<sequence length="250" mass="26641">MCRHLGYLGPEVALADLLLEPDHALLEQTWAPTDMRGGGTVNADGFGVGWHRADGTTARYRAAVPMWTDTSFRDVAREVHSGAVVAAVRSATVGMPVVAEACAPFTDGTRLFSHNGRVAGWPDSVAKPAARLDVVDLLSLEAVTDSALLWALLRQRLLAGADPEVAVPELVGEVADAAPGSRLNLLYSDGARLVATTWTHSLWVRQEPAAVTVASEPFGAREGWRAVPDRSVVVASVHDVQVRPLAERGE</sequence>
<comment type="catalytic activity">
    <reaction evidence="2">
        <text>gamma-L-glutamyl-hercynylcysteine S-oxide + H2O = S-(hercyn-2-yl)-L-cysteine S-oxide + L-glutamate</text>
        <dbReference type="Rhea" id="RHEA:42684"/>
        <dbReference type="ChEBI" id="CHEBI:15377"/>
        <dbReference type="ChEBI" id="CHEBI:29985"/>
        <dbReference type="ChEBI" id="CHEBI:82703"/>
        <dbReference type="ChEBI" id="CHEBI:82706"/>
        <dbReference type="EC" id="3.5.1.118"/>
    </reaction>
</comment>
<keyword evidence="5" id="KW-1185">Reference proteome</keyword>
<dbReference type="GO" id="GO:0052699">
    <property type="term" value="P:ergothioneine biosynthetic process"/>
    <property type="evidence" value="ECO:0007669"/>
    <property type="project" value="UniProtKB-UniRule"/>
</dbReference>
<dbReference type="GO" id="GO:0016811">
    <property type="term" value="F:hydrolase activity, acting on carbon-nitrogen (but not peptide) bonds, in linear amides"/>
    <property type="evidence" value="ECO:0007669"/>
    <property type="project" value="UniProtKB-UniRule"/>
</dbReference>
<evidence type="ECO:0000256" key="2">
    <source>
        <dbReference type="HAMAP-Rule" id="MF_02036"/>
    </source>
</evidence>
<dbReference type="HAMAP" id="MF_02036">
    <property type="entry name" value="EgtC"/>
    <property type="match status" value="1"/>
</dbReference>
<comment type="pathway">
    <text evidence="2">Amino-acid biosynthesis; ergothioneine biosynthesis.</text>
</comment>
<accession>A0A853ALZ5</accession>
<dbReference type="AlphaFoldDB" id="A0A853ALZ5"/>
<dbReference type="EMBL" id="JACCFJ010000001">
    <property type="protein sequence ID" value="NYI85068.1"/>
    <property type="molecule type" value="Genomic_DNA"/>
</dbReference>
<dbReference type="InterPro" id="IPR026869">
    <property type="entry name" value="EgtC-like"/>
</dbReference>
<dbReference type="NCBIfam" id="TIGR03442">
    <property type="entry name" value="ergothioneine biosynthesis protein EgtC"/>
    <property type="match status" value="1"/>
</dbReference>
<dbReference type="Proteomes" id="UP000587002">
    <property type="component" value="Unassembled WGS sequence"/>
</dbReference>
<dbReference type="InterPro" id="IPR017808">
    <property type="entry name" value="EgtC"/>
</dbReference>
<evidence type="ECO:0000313" key="5">
    <source>
        <dbReference type="Proteomes" id="UP000587002"/>
    </source>
</evidence>
<keyword evidence="1 2" id="KW-0315">Glutamine amidotransferase</keyword>
<keyword evidence="4" id="KW-0808">Transferase</keyword>
<proteinExistence type="inferred from homology"/>
<comment type="function">
    <text evidence="2">Catalyzes the hydrolysis of the gamma-glutamyl amide bond of hercynyl-gamma-L-glutamyl-L-cysteine sulfoxide to produce hercynylcysteine sulfoxide, a step in the biosynthesis pathway of ergothioneine.</text>
</comment>
<dbReference type="PANTHER" id="PTHR43187">
    <property type="entry name" value="GLUTAMINE AMIDOTRANSFERASE DUG3-RELATED"/>
    <property type="match status" value="1"/>
</dbReference>